<keyword evidence="4" id="KW-1134">Transmembrane beta strand</keyword>
<keyword evidence="8" id="KW-0175">Coiled coil</keyword>
<feature type="signal peptide" evidence="9">
    <location>
        <begin position="1"/>
        <end position="20"/>
    </location>
</feature>
<feature type="chain" id="PRO_5006599116" evidence="9">
    <location>
        <begin position="21"/>
        <end position="461"/>
    </location>
</feature>
<keyword evidence="7" id="KW-0998">Cell outer membrane</keyword>
<keyword evidence="6" id="KW-0472">Membrane</keyword>
<evidence type="ECO:0000256" key="5">
    <source>
        <dbReference type="ARBA" id="ARBA00022692"/>
    </source>
</evidence>
<dbReference type="Pfam" id="PF02321">
    <property type="entry name" value="OEP"/>
    <property type="match status" value="1"/>
</dbReference>
<sequence length="461" mass="54231" precursor="true">MKPYLSIFLFLGPLVLSANAFGQSSLLGDYINEGLENNIVLKQKTLDYRKSVEIIKQAKSYYWPEITVNARFSKADGGRTIDLPVGDMLNPVYSTLNQLTGTAMFPQIENQQFDFLRTQEHETKIRLTQPILNGEIYYNSKMSRAISNVKKQGRNAYARELVSEIKKAYFNYLKSIGLLEVLNKNKRILDENLYVNKKMYENQKVTYDHVLKSRTRIAEWEEAHAGATEKMQKATSWFNFLLNREPGHTIEKDTQYDSLIPIQKIDTFKQNASKREEIEQVYAAARAARYNEKLMKSNYWPELTFVFDYGFQGKHYQFEHDDDFYIASLVLQWPLFQGMRRNSKLEEARIGLQEAELEKQKVQKKIDIQLINAYYSLRAAYKKYEAKTQQVKHTKATWKIINKKYRQGMVNQLEHINALEEFRIAEEQQVIARYDFYIKKAQLEKAAAQINMEQKYDQYEK</sequence>
<dbReference type="EMBL" id="CP013118">
    <property type="protein sequence ID" value="ALO13738.1"/>
    <property type="molecule type" value="Genomic_DNA"/>
</dbReference>
<comment type="subcellular location">
    <subcellularLocation>
        <location evidence="1">Cell outer membrane</location>
    </subcellularLocation>
</comment>
<evidence type="ECO:0000256" key="4">
    <source>
        <dbReference type="ARBA" id="ARBA00022452"/>
    </source>
</evidence>
<gene>
    <name evidence="10" type="ORF">L21SP5_00056</name>
</gene>
<evidence type="ECO:0000256" key="1">
    <source>
        <dbReference type="ARBA" id="ARBA00004442"/>
    </source>
</evidence>
<keyword evidence="3" id="KW-0813">Transport</keyword>
<dbReference type="OrthoDB" id="940457at2"/>
<evidence type="ECO:0000313" key="11">
    <source>
        <dbReference type="Proteomes" id="UP000064893"/>
    </source>
</evidence>
<dbReference type="STRING" id="1307839.L21SP5_00056"/>
<evidence type="ECO:0000256" key="3">
    <source>
        <dbReference type="ARBA" id="ARBA00022448"/>
    </source>
</evidence>
<dbReference type="PATRIC" id="fig|1307839.3.peg.54"/>
<dbReference type="InterPro" id="IPR051906">
    <property type="entry name" value="TolC-like"/>
</dbReference>
<dbReference type="RefSeq" id="WP_057951376.1">
    <property type="nucleotide sequence ID" value="NZ_CP013118.1"/>
</dbReference>
<feature type="coiled-coil region" evidence="8">
    <location>
        <begin position="345"/>
        <end position="372"/>
    </location>
</feature>
<dbReference type="SUPFAM" id="SSF56954">
    <property type="entry name" value="Outer membrane efflux proteins (OEP)"/>
    <property type="match status" value="1"/>
</dbReference>
<dbReference type="GO" id="GO:1990281">
    <property type="term" value="C:efflux pump complex"/>
    <property type="evidence" value="ECO:0007669"/>
    <property type="project" value="TreeGrafter"/>
</dbReference>
<accession>A0A0S2HUT1</accession>
<evidence type="ECO:0000256" key="7">
    <source>
        <dbReference type="ARBA" id="ARBA00023237"/>
    </source>
</evidence>
<evidence type="ECO:0000256" key="2">
    <source>
        <dbReference type="ARBA" id="ARBA00007613"/>
    </source>
</evidence>
<dbReference type="GO" id="GO:0015562">
    <property type="term" value="F:efflux transmembrane transporter activity"/>
    <property type="evidence" value="ECO:0007669"/>
    <property type="project" value="InterPro"/>
</dbReference>
<keyword evidence="11" id="KW-1185">Reference proteome</keyword>
<evidence type="ECO:0000313" key="10">
    <source>
        <dbReference type="EMBL" id="ALO13738.1"/>
    </source>
</evidence>
<dbReference type="GO" id="GO:0015288">
    <property type="term" value="F:porin activity"/>
    <property type="evidence" value="ECO:0007669"/>
    <property type="project" value="TreeGrafter"/>
</dbReference>
<evidence type="ECO:0000256" key="8">
    <source>
        <dbReference type="SAM" id="Coils"/>
    </source>
</evidence>
<name>A0A0S2HUT1_9BACT</name>
<evidence type="ECO:0000256" key="6">
    <source>
        <dbReference type="ARBA" id="ARBA00023136"/>
    </source>
</evidence>
<evidence type="ECO:0000256" key="9">
    <source>
        <dbReference type="SAM" id="SignalP"/>
    </source>
</evidence>
<protein>
    <submittedName>
        <fullName evidence="10">Outer membrane channel protein</fullName>
    </submittedName>
</protein>
<organism evidence="10 11">
    <name type="scientific">Salinivirga cyanobacteriivorans</name>
    <dbReference type="NCBI Taxonomy" id="1307839"/>
    <lineage>
        <taxon>Bacteria</taxon>
        <taxon>Pseudomonadati</taxon>
        <taxon>Bacteroidota</taxon>
        <taxon>Bacteroidia</taxon>
        <taxon>Bacteroidales</taxon>
        <taxon>Salinivirgaceae</taxon>
        <taxon>Salinivirga</taxon>
    </lineage>
</organism>
<dbReference type="Gene3D" id="1.20.1600.10">
    <property type="entry name" value="Outer membrane efflux proteins (OEP)"/>
    <property type="match status" value="1"/>
</dbReference>
<dbReference type="KEGG" id="blq:L21SP5_00056"/>
<keyword evidence="9" id="KW-0732">Signal</keyword>
<comment type="similarity">
    <text evidence="2">Belongs to the outer membrane factor (OMF) (TC 1.B.17) family.</text>
</comment>
<dbReference type="Proteomes" id="UP000064893">
    <property type="component" value="Chromosome"/>
</dbReference>
<dbReference type="PANTHER" id="PTHR30026">
    <property type="entry name" value="OUTER MEMBRANE PROTEIN TOLC"/>
    <property type="match status" value="1"/>
</dbReference>
<proteinExistence type="inferred from homology"/>
<dbReference type="PANTHER" id="PTHR30026:SF20">
    <property type="entry name" value="OUTER MEMBRANE PROTEIN TOLC"/>
    <property type="match status" value="1"/>
</dbReference>
<keyword evidence="5" id="KW-0812">Transmembrane</keyword>
<dbReference type="InterPro" id="IPR003423">
    <property type="entry name" value="OMP_efflux"/>
</dbReference>
<dbReference type="AlphaFoldDB" id="A0A0S2HUT1"/>
<reference evidence="10 11" key="1">
    <citation type="submission" date="2015-11" db="EMBL/GenBank/DDBJ databases">
        <title>Description and complete genome sequence of a novel strain predominating in hypersaline microbial mats and representing a new family of the Bacteriodetes phylum.</title>
        <authorList>
            <person name="Spring S."/>
            <person name="Bunk B."/>
            <person name="Sproer C."/>
            <person name="Klenk H.-P."/>
        </authorList>
    </citation>
    <scope>NUCLEOTIDE SEQUENCE [LARGE SCALE GENOMIC DNA]</scope>
    <source>
        <strain evidence="10 11">L21-Spi-D4</strain>
    </source>
</reference>
<dbReference type="GO" id="GO:0009279">
    <property type="term" value="C:cell outer membrane"/>
    <property type="evidence" value="ECO:0007669"/>
    <property type="project" value="UniProtKB-SubCell"/>
</dbReference>